<evidence type="ECO:0000313" key="2">
    <source>
        <dbReference type="EMBL" id="CAE0358143.1"/>
    </source>
</evidence>
<gene>
    <name evidence="1" type="ORF">EHAR0213_LOCUS17064</name>
    <name evidence="2" type="ORF">EHAR0213_LOCUS17065</name>
</gene>
<organism evidence="1">
    <name type="scientific">Euplotes harpa</name>
    <dbReference type="NCBI Taxonomy" id="151035"/>
    <lineage>
        <taxon>Eukaryota</taxon>
        <taxon>Sar</taxon>
        <taxon>Alveolata</taxon>
        <taxon>Ciliophora</taxon>
        <taxon>Intramacronucleata</taxon>
        <taxon>Spirotrichea</taxon>
        <taxon>Hypotrichia</taxon>
        <taxon>Euplotida</taxon>
        <taxon>Euplotidae</taxon>
        <taxon>Euplotes</taxon>
    </lineage>
</organism>
<dbReference type="AlphaFoldDB" id="A0A7S3JL35"/>
<evidence type="ECO:0000313" key="1">
    <source>
        <dbReference type="EMBL" id="CAE0358142.1"/>
    </source>
</evidence>
<sequence length="104" mass="11824">MSLRIDSNQNSCKVLTTRNVLSKQNQSEIFRTQEKNEEPNVKLIDIEAFLLKVTSKRQAITPSSDLARNAHLSYVPPCVIQKFSHGHCEQSKIKNKINILTGMK</sequence>
<dbReference type="EMBL" id="HBII01040759">
    <property type="protein sequence ID" value="CAE0358142.1"/>
    <property type="molecule type" value="Transcribed_RNA"/>
</dbReference>
<dbReference type="EMBL" id="HBII01040760">
    <property type="protein sequence ID" value="CAE0358143.1"/>
    <property type="molecule type" value="Transcribed_RNA"/>
</dbReference>
<name>A0A7S3JL35_9SPIT</name>
<accession>A0A7S3JL35</accession>
<reference evidence="1" key="1">
    <citation type="submission" date="2021-01" db="EMBL/GenBank/DDBJ databases">
        <authorList>
            <person name="Corre E."/>
            <person name="Pelletier E."/>
            <person name="Niang G."/>
            <person name="Scheremetjew M."/>
            <person name="Finn R."/>
            <person name="Kale V."/>
            <person name="Holt S."/>
            <person name="Cochrane G."/>
            <person name="Meng A."/>
            <person name="Brown T."/>
            <person name="Cohen L."/>
        </authorList>
    </citation>
    <scope>NUCLEOTIDE SEQUENCE</scope>
    <source>
        <strain evidence="1">FSP1.4</strain>
    </source>
</reference>
<proteinExistence type="predicted"/>
<protein>
    <submittedName>
        <fullName evidence="1">Uncharacterized protein</fullName>
    </submittedName>
</protein>